<feature type="active site" description="Proton donor/acceptor" evidence="2">
    <location>
        <position position="207"/>
    </location>
</feature>
<dbReference type="AlphaFoldDB" id="A0A940Y5C8"/>
<comment type="caution">
    <text evidence="5">The sequence shown here is derived from an EMBL/GenBank/DDBJ whole genome shotgun (WGS) entry which is preliminary data.</text>
</comment>
<comment type="similarity">
    <text evidence="1">Belongs to the SMP-30/CGR1 family.</text>
</comment>
<evidence type="ECO:0000313" key="5">
    <source>
        <dbReference type="EMBL" id="MBQ0930082.1"/>
    </source>
</evidence>
<dbReference type="PANTHER" id="PTHR10907:SF47">
    <property type="entry name" value="REGUCALCIN"/>
    <property type="match status" value="1"/>
</dbReference>
<reference evidence="5 6" key="1">
    <citation type="submission" date="2021-04" db="EMBL/GenBank/DDBJ databases">
        <title>The genome sequence of Ideonella sp. 3Y2.</title>
        <authorList>
            <person name="Liu Y."/>
        </authorList>
    </citation>
    <scope>NUCLEOTIDE SEQUENCE [LARGE SCALE GENOMIC DNA]</scope>
    <source>
        <strain evidence="5 6">3Y2</strain>
    </source>
</reference>
<keyword evidence="3" id="KW-0479">Metal-binding</keyword>
<dbReference type="SUPFAM" id="SSF63829">
    <property type="entry name" value="Calcium-dependent phosphotriesterase"/>
    <property type="match status" value="1"/>
</dbReference>
<keyword evidence="6" id="KW-1185">Reference proteome</keyword>
<evidence type="ECO:0000259" key="4">
    <source>
        <dbReference type="Pfam" id="PF08450"/>
    </source>
</evidence>
<evidence type="ECO:0000256" key="3">
    <source>
        <dbReference type="PIRSR" id="PIRSR605511-2"/>
    </source>
</evidence>
<dbReference type="GO" id="GO:0019853">
    <property type="term" value="P:L-ascorbic acid biosynthetic process"/>
    <property type="evidence" value="ECO:0007669"/>
    <property type="project" value="TreeGrafter"/>
</dbReference>
<sequence length="300" mass="33100">MNPPSFQPLPVPPARLGESPLWHPQEHALYWCDIPGRALHRWQPALAQHQRWDLPTEPGCCAPIDGGGLLLAMRDGLWRFDTATGQRQWLADPPYDPATERFNDGKAAPDGSFWVGTIYEPRDPPLAALYRWAHGRLQRMADGITTSNGLAWSPDGDTMYWTDTKAHCIRAFDGVRGAEQLPPPRVLAQFTPRQPGQALDSYGGRPDGAAVDVEGAYWCAMYEGQRLLRLAPDGRVLADWPLPVRCATMPCLGGEDGRTLFVTTAREGRPAEELAVQPWAGQVLCARVEVPGLPANLVRL</sequence>
<evidence type="ECO:0000313" key="6">
    <source>
        <dbReference type="Proteomes" id="UP000676246"/>
    </source>
</evidence>
<accession>A0A940Y5C8</accession>
<dbReference type="InterPro" id="IPR011042">
    <property type="entry name" value="6-blade_b-propeller_TolB-like"/>
</dbReference>
<comment type="cofactor">
    <cofactor evidence="3">
        <name>Zn(2+)</name>
        <dbReference type="ChEBI" id="CHEBI:29105"/>
    </cofactor>
    <text evidence="3">Binds 1 divalent metal cation per subunit.</text>
</comment>
<gene>
    <name evidence="5" type="ORF">KAK03_06235</name>
</gene>
<feature type="domain" description="SMP-30/Gluconolactonase/LRE-like region" evidence="4">
    <location>
        <begin position="16"/>
        <end position="266"/>
    </location>
</feature>
<feature type="binding site" evidence="3">
    <location>
        <position position="103"/>
    </location>
    <ligand>
        <name>substrate</name>
    </ligand>
</feature>
<dbReference type="GO" id="GO:0005509">
    <property type="term" value="F:calcium ion binding"/>
    <property type="evidence" value="ECO:0007669"/>
    <property type="project" value="TreeGrafter"/>
</dbReference>
<dbReference type="GO" id="GO:0004341">
    <property type="term" value="F:gluconolactonase activity"/>
    <property type="evidence" value="ECO:0007669"/>
    <property type="project" value="TreeGrafter"/>
</dbReference>
<proteinExistence type="inferred from homology"/>
<dbReference type="PANTHER" id="PTHR10907">
    <property type="entry name" value="REGUCALCIN"/>
    <property type="match status" value="1"/>
</dbReference>
<feature type="binding site" evidence="3">
    <location>
        <position position="148"/>
    </location>
    <ligand>
        <name>a divalent metal cation</name>
        <dbReference type="ChEBI" id="CHEBI:60240"/>
    </ligand>
</feature>
<dbReference type="Gene3D" id="2.120.10.30">
    <property type="entry name" value="TolB, C-terminal domain"/>
    <property type="match status" value="1"/>
</dbReference>
<feature type="binding site" evidence="3">
    <location>
        <position position="18"/>
    </location>
    <ligand>
        <name>a divalent metal cation</name>
        <dbReference type="ChEBI" id="CHEBI:60240"/>
    </ligand>
</feature>
<protein>
    <submittedName>
        <fullName evidence="5">SMP-30/gluconolactonase/LRE family protein</fullName>
    </submittedName>
</protein>
<keyword evidence="3" id="KW-0862">Zinc</keyword>
<feature type="binding site" evidence="3">
    <location>
        <position position="101"/>
    </location>
    <ligand>
        <name>substrate</name>
    </ligand>
</feature>
<feature type="binding site" evidence="3">
    <location>
        <position position="207"/>
    </location>
    <ligand>
        <name>a divalent metal cation</name>
        <dbReference type="ChEBI" id="CHEBI:60240"/>
    </ligand>
</feature>
<dbReference type="InterPro" id="IPR005511">
    <property type="entry name" value="SMP-30"/>
</dbReference>
<dbReference type="RefSeq" id="WP_210852475.1">
    <property type="nucleotide sequence ID" value="NZ_JAGQDD010000003.1"/>
</dbReference>
<dbReference type="InterPro" id="IPR013658">
    <property type="entry name" value="SGL"/>
</dbReference>
<evidence type="ECO:0000256" key="2">
    <source>
        <dbReference type="PIRSR" id="PIRSR605511-1"/>
    </source>
</evidence>
<name>A0A940Y5C8_9BURK</name>
<evidence type="ECO:0000256" key="1">
    <source>
        <dbReference type="ARBA" id="ARBA00008853"/>
    </source>
</evidence>
<organism evidence="5 6">
    <name type="scientific">Ideonella alba</name>
    <dbReference type="NCBI Taxonomy" id="2824118"/>
    <lineage>
        <taxon>Bacteria</taxon>
        <taxon>Pseudomonadati</taxon>
        <taxon>Pseudomonadota</taxon>
        <taxon>Betaproteobacteria</taxon>
        <taxon>Burkholderiales</taxon>
        <taxon>Sphaerotilaceae</taxon>
        <taxon>Ideonella</taxon>
    </lineage>
</organism>
<dbReference type="EMBL" id="JAGQDD010000003">
    <property type="protein sequence ID" value="MBQ0930082.1"/>
    <property type="molecule type" value="Genomic_DNA"/>
</dbReference>
<dbReference type="Proteomes" id="UP000676246">
    <property type="component" value="Unassembled WGS sequence"/>
</dbReference>
<dbReference type="Pfam" id="PF08450">
    <property type="entry name" value="SGL"/>
    <property type="match status" value="1"/>
</dbReference>
<dbReference type="PRINTS" id="PR01790">
    <property type="entry name" value="SMP30FAMILY"/>
</dbReference>